<feature type="domain" description="ATP-grasp" evidence="4">
    <location>
        <begin position="112"/>
        <end position="314"/>
    </location>
</feature>
<evidence type="ECO:0000313" key="5">
    <source>
        <dbReference type="EMBL" id="CAB4957017.1"/>
    </source>
</evidence>
<dbReference type="GO" id="GO:0046872">
    <property type="term" value="F:metal ion binding"/>
    <property type="evidence" value="ECO:0007669"/>
    <property type="project" value="InterPro"/>
</dbReference>
<reference evidence="5" key="1">
    <citation type="submission" date="2020-05" db="EMBL/GenBank/DDBJ databases">
        <authorList>
            <person name="Chiriac C."/>
            <person name="Salcher M."/>
            <person name="Ghai R."/>
            <person name="Kavagutti S V."/>
        </authorList>
    </citation>
    <scope>NUCLEOTIDE SEQUENCE</scope>
</reference>
<keyword evidence="3" id="KW-0067">ATP-binding</keyword>
<evidence type="ECO:0000256" key="1">
    <source>
        <dbReference type="ARBA" id="ARBA00022598"/>
    </source>
</evidence>
<dbReference type="Pfam" id="PF13535">
    <property type="entry name" value="ATP-grasp_4"/>
    <property type="match status" value="1"/>
</dbReference>
<dbReference type="Gene3D" id="3.30.470.20">
    <property type="entry name" value="ATP-grasp fold, B domain"/>
    <property type="match status" value="1"/>
</dbReference>
<sequence>MVLLDPDHPYAGRFSEVCDRLWGVGTVCVYTDTSRWERAHAATWFARPRAVLAHYSAESGSLASAAEDLRRRHDVLAVIPHNELRVEPAVTLAEALGIAWADPNDVRRFRDKSALKQHLRSVPGGPRINATTAVRTLVDVRAAQSEGRYERFVLKPNDGMNNSQIGFFSSLSSDTEIDTYLAGVGGRLLVMEEFLDGDEYCVNGQVDELGHVTIVSVYRTHHIAANGRTNLAASFESVRHDSPIFASTAEYAASVVTAAGLRRSPFHMELIVDDAGPCLIEVGARLPGAGQAHDVATAHAGSVDAFELAAQHYLGLRAMHSQTPNWEAYDSLRLRTICGISDRTERIASVQGMEHVEAMPEFVRWVTRPSIGYRVRPTIDLASSPWLVTVSGSSHEHLDEIEGRIRHVLGWNGSGATRTGRVRQGYALLAKAGARAQSIPHMVRTRPASLAV</sequence>
<dbReference type="PANTHER" id="PTHR43585">
    <property type="entry name" value="FUMIPYRROLE BIOSYNTHESIS PROTEIN C"/>
    <property type="match status" value="1"/>
</dbReference>
<evidence type="ECO:0000256" key="3">
    <source>
        <dbReference type="ARBA" id="ARBA00022840"/>
    </source>
</evidence>
<dbReference type="EMBL" id="CAFBND010000120">
    <property type="protein sequence ID" value="CAB4957017.1"/>
    <property type="molecule type" value="Genomic_DNA"/>
</dbReference>
<dbReference type="AlphaFoldDB" id="A0A6J7KMY1"/>
<proteinExistence type="predicted"/>
<gene>
    <name evidence="5" type="ORF">UFOPK3752_02036</name>
</gene>
<dbReference type="GO" id="GO:0016874">
    <property type="term" value="F:ligase activity"/>
    <property type="evidence" value="ECO:0007669"/>
    <property type="project" value="UniProtKB-KW"/>
</dbReference>
<keyword evidence="2" id="KW-0547">Nucleotide-binding</keyword>
<dbReference type="SUPFAM" id="SSF56059">
    <property type="entry name" value="Glutathione synthetase ATP-binding domain-like"/>
    <property type="match status" value="1"/>
</dbReference>
<evidence type="ECO:0000259" key="4">
    <source>
        <dbReference type="PROSITE" id="PS50975"/>
    </source>
</evidence>
<protein>
    <submittedName>
        <fullName evidence="5">Unannotated protein</fullName>
    </submittedName>
</protein>
<name>A0A6J7KMY1_9ZZZZ</name>
<evidence type="ECO:0000256" key="2">
    <source>
        <dbReference type="ARBA" id="ARBA00022741"/>
    </source>
</evidence>
<dbReference type="GO" id="GO:0005524">
    <property type="term" value="F:ATP binding"/>
    <property type="evidence" value="ECO:0007669"/>
    <property type="project" value="UniProtKB-KW"/>
</dbReference>
<keyword evidence="1" id="KW-0436">Ligase</keyword>
<dbReference type="PANTHER" id="PTHR43585:SF2">
    <property type="entry name" value="ATP-GRASP ENZYME FSQD"/>
    <property type="match status" value="1"/>
</dbReference>
<dbReference type="Gene3D" id="3.40.50.20">
    <property type="match status" value="1"/>
</dbReference>
<dbReference type="InterPro" id="IPR011761">
    <property type="entry name" value="ATP-grasp"/>
</dbReference>
<organism evidence="5">
    <name type="scientific">freshwater metagenome</name>
    <dbReference type="NCBI Taxonomy" id="449393"/>
    <lineage>
        <taxon>unclassified sequences</taxon>
        <taxon>metagenomes</taxon>
        <taxon>ecological metagenomes</taxon>
    </lineage>
</organism>
<dbReference type="PROSITE" id="PS50975">
    <property type="entry name" value="ATP_GRASP"/>
    <property type="match status" value="1"/>
</dbReference>
<dbReference type="InterPro" id="IPR052032">
    <property type="entry name" value="ATP-dep_AA_Ligase"/>
</dbReference>
<accession>A0A6J7KMY1</accession>